<evidence type="ECO:0000313" key="2">
    <source>
        <dbReference type="EMBL" id="PNS20275.1"/>
    </source>
</evidence>
<dbReference type="SUPFAM" id="SSF54695">
    <property type="entry name" value="POZ domain"/>
    <property type="match status" value="1"/>
</dbReference>
<evidence type="ECO:0000259" key="1">
    <source>
        <dbReference type="PROSITE" id="PS50097"/>
    </source>
</evidence>
<dbReference type="STRING" id="2082308.A0A2K1QYZ5"/>
<dbReference type="PROSITE" id="PS50097">
    <property type="entry name" value="BTB"/>
    <property type="match status" value="1"/>
</dbReference>
<dbReference type="InterPro" id="IPR011333">
    <property type="entry name" value="SKP1/BTB/POZ_sf"/>
</dbReference>
<organism evidence="2 3">
    <name type="scientific">Sphaceloma murrayae</name>
    <dbReference type="NCBI Taxonomy" id="2082308"/>
    <lineage>
        <taxon>Eukaryota</taxon>
        <taxon>Fungi</taxon>
        <taxon>Dikarya</taxon>
        <taxon>Ascomycota</taxon>
        <taxon>Pezizomycotina</taxon>
        <taxon>Dothideomycetes</taxon>
        <taxon>Dothideomycetidae</taxon>
        <taxon>Myriangiales</taxon>
        <taxon>Elsinoaceae</taxon>
        <taxon>Sphaceloma</taxon>
    </lineage>
</organism>
<dbReference type="InterPro" id="IPR000210">
    <property type="entry name" value="BTB/POZ_dom"/>
</dbReference>
<protein>
    <recommendedName>
        <fullName evidence="1">BTB domain-containing protein</fullName>
    </recommendedName>
</protein>
<dbReference type="Pfam" id="PF00651">
    <property type="entry name" value="BTB"/>
    <property type="match status" value="1"/>
</dbReference>
<name>A0A2K1QYZ5_9PEZI</name>
<feature type="domain" description="BTB" evidence="1">
    <location>
        <begin position="40"/>
        <end position="99"/>
    </location>
</feature>
<evidence type="ECO:0000313" key="3">
    <source>
        <dbReference type="Proteomes" id="UP000243797"/>
    </source>
</evidence>
<dbReference type="Proteomes" id="UP000243797">
    <property type="component" value="Unassembled WGS sequence"/>
</dbReference>
<dbReference type="Gene3D" id="3.30.710.10">
    <property type="entry name" value="Potassium Channel Kv1.1, Chain A"/>
    <property type="match status" value="1"/>
</dbReference>
<dbReference type="InParanoid" id="A0A2K1QYZ5"/>
<dbReference type="SMART" id="SM00225">
    <property type="entry name" value="BTB"/>
    <property type="match status" value="1"/>
</dbReference>
<dbReference type="CDD" id="cd18186">
    <property type="entry name" value="BTB_POZ_ZBTB_KLHL-like"/>
    <property type="match status" value="1"/>
</dbReference>
<comment type="caution">
    <text evidence="2">The sequence shown here is derived from an EMBL/GenBank/DDBJ whole genome shotgun (WGS) entry which is preliminary data.</text>
</comment>
<reference evidence="2 3" key="1">
    <citation type="submission" date="2017-06" db="EMBL/GenBank/DDBJ databases">
        <title>Draft genome sequence of a variant of Elsinoe murrayae.</title>
        <authorList>
            <person name="Cheng Q."/>
        </authorList>
    </citation>
    <scope>NUCLEOTIDE SEQUENCE [LARGE SCALE GENOMIC DNA]</scope>
    <source>
        <strain evidence="2 3">CQ-2017a</strain>
    </source>
</reference>
<dbReference type="AlphaFoldDB" id="A0A2K1QYZ5"/>
<proteinExistence type="predicted"/>
<keyword evidence="3" id="KW-1185">Reference proteome</keyword>
<sequence>MAEANQDTSNNSCVEEAAFKQCTHWSNHSFFKLFHTGVFSDCKIVCGDHVFNGHICVLASACQYFKKAFCGGFKESTDKTLNLSEENWITVYALLKYVYGCAFDQIFEEESIEDTISTYALAERFGYPKLRDDLVKRPSGSHSAY</sequence>
<dbReference type="EMBL" id="NKHZ01000025">
    <property type="protein sequence ID" value="PNS20275.1"/>
    <property type="molecule type" value="Genomic_DNA"/>
</dbReference>
<dbReference type="PANTHER" id="PTHR47843">
    <property type="entry name" value="BTB DOMAIN-CONTAINING PROTEIN-RELATED"/>
    <property type="match status" value="1"/>
</dbReference>
<dbReference type="OrthoDB" id="6359816at2759"/>
<gene>
    <name evidence="2" type="ORF">CAC42_5725</name>
</gene>
<accession>A0A2K1QYZ5</accession>